<sequence>MKGVDTGNRWVLILVKLKRVVKLETKGVKVGNEGYEVDGEARMKCLGVMDDVEVDEAGLEDNEVDDI</sequence>
<dbReference type="AlphaFoldDB" id="A0AA86S223"/>
<organism evidence="1 2">
    <name type="scientific">Sphenostylis stenocarpa</name>
    <dbReference type="NCBI Taxonomy" id="92480"/>
    <lineage>
        <taxon>Eukaryota</taxon>
        <taxon>Viridiplantae</taxon>
        <taxon>Streptophyta</taxon>
        <taxon>Embryophyta</taxon>
        <taxon>Tracheophyta</taxon>
        <taxon>Spermatophyta</taxon>
        <taxon>Magnoliopsida</taxon>
        <taxon>eudicotyledons</taxon>
        <taxon>Gunneridae</taxon>
        <taxon>Pentapetalae</taxon>
        <taxon>rosids</taxon>
        <taxon>fabids</taxon>
        <taxon>Fabales</taxon>
        <taxon>Fabaceae</taxon>
        <taxon>Papilionoideae</taxon>
        <taxon>50 kb inversion clade</taxon>
        <taxon>NPAAA clade</taxon>
        <taxon>indigoferoid/millettioid clade</taxon>
        <taxon>Phaseoleae</taxon>
        <taxon>Sphenostylis</taxon>
    </lineage>
</organism>
<evidence type="ECO:0000313" key="2">
    <source>
        <dbReference type="Proteomes" id="UP001189624"/>
    </source>
</evidence>
<gene>
    <name evidence="1" type="ORF">AYBTSS11_LOCUS8825</name>
</gene>
<dbReference type="Gramene" id="rna-AYBTSS11_LOCUS8825">
    <property type="protein sequence ID" value="CAJ1938853.1"/>
    <property type="gene ID" value="gene-AYBTSS11_LOCUS8825"/>
</dbReference>
<dbReference type="Proteomes" id="UP001189624">
    <property type="component" value="Chromosome 3"/>
</dbReference>
<proteinExistence type="predicted"/>
<accession>A0AA86S223</accession>
<reference evidence="1" key="1">
    <citation type="submission" date="2023-10" db="EMBL/GenBank/DDBJ databases">
        <authorList>
            <person name="Domelevo Entfellner J.-B."/>
        </authorList>
    </citation>
    <scope>NUCLEOTIDE SEQUENCE</scope>
</reference>
<evidence type="ECO:0000313" key="1">
    <source>
        <dbReference type="EMBL" id="CAJ1938853.1"/>
    </source>
</evidence>
<keyword evidence="2" id="KW-1185">Reference proteome</keyword>
<protein>
    <submittedName>
        <fullName evidence="1">Uncharacterized protein</fullName>
    </submittedName>
</protein>
<name>A0AA86S223_9FABA</name>
<dbReference type="EMBL" id="OY731400">
    <property type="protein sequence ID" value="CAJ1938853.1"/>
    <property type="molecule type" value="Genomic_DNA"/>
</dbReference>